<dbReference type="Gene3D" id="3.40.50.880">
    <property type="match status" value="1"/>
</dbReference>
<proteinExistence type="predicted"/>
<dbReference type="PRINTS" id="PR00096">
    <property type="entry name" value="GATASE"/>
</dbReference>
<dbReference type="PRINTS" id="PR00097">
    <property type="entry name" value="ANTSNTHASEII"/>
</dbReference>
<dbReference type="FunFam" id="3.40.50.880:FF:000003">
    <property type="entry name" value="Anthranilate synthase component II"/>
    <property type="match status" value="1"/>
</dbReference>
<dbReference type="PRINTS" id="PR00099">
    <property type="entry name" value="CPSGATASE"/>
</dbReference>
<dbReference type="OrthoDB" id="9804328at2"/>
<evidence type="ECO:0000256" key="1">
    <source>
        <dbReference type="ARBA" id="ARBA00022962"/>
    </source>
</evidence>
<gene>
    <name evidence="3" type="ORF">SAMN05216243_2216</name>
</gene>
<dbReference type="Pfam" id="PF00117">
    <property type="entry name" value="GATase"/>
    <property type="match status" value="1"/>
</dbReference>
<dbReference type="SUPFAM" id="SSF52317">
    <property type="entry name" value="Class I glutamine amidotransferase-like"/>
    <property type="match status" value="1"/>
</dbReference>
<dbReference type="CDD" id="cd01743">
    <property type="entry name" value="GATase1_Anthranilate_Synthase"/>
    <property type="match status" value="1"/>
</dbReference>
<accession>A0A1G8ZTN7</accession>
<keyword evidence="1" id="KW-0315">Glutamine amidotransferase</keyword>
<evidence type="ECO:0000313" key="4">
    <source>
        <dbReference type="Proteomes" id="UP000198694"/>
    </source>
</evidence>
<dbReference type="Proteomes" id="UP000198694">
    <property type="component" value="Unassembled WGS sequence"/>
</dbReference>
<keyword evidence="4" id="KW-1185">Reference proteome</keyword>
<reference evidence="3 4" key="1">
    <citation type="submission" date="2016-10" db="EMBL/GenBank/DDBJ databases">
        <authorList>
            <person name="de Groot N.N."/>
        </authorList>
    </citation>
    <scope>NUCLEOTIDE SEQUENCE [LARGE SCALE GENOMIC DNA]</scope>
    <source>
        <strain evidence="3 4">CGMCC 1.6502</strain>
    </source>
</reference>
<dbReference type="InterPro" id="IPR029062">
    <property type="entry name" value="Class_I_gatase-like"/>
</dbReference>
<dbReference type="AlphaFoldDB" id="A0A1G8ZTN7"/>
<dbReference type="NCBIfam" id="TIGR00566">
    <property type="entry name" value="trpG_papA"/>
    <property type="match status" value="1"/>
</dbReference>
<evidence type="ECO:0000259" key="2">
    <source>
        <dbReference type="Pfam" id="PF00117"/>
    </source>
</evidence>
<evidence type="ECO:0000313" key="3">
    <source>
        <dbReference type="EMBL" id="SDK18371.1"/>
    </source>
</evidence>
<dbReference type="InterPro" id="IPR017926">
    <property type="entry name" value="GATASE"/>
</dbReference>
<dbReference type="InterPro" id="IPR050472">
    <property type="entry name" value="Anth_synth/Amidotransfase"/>
</dbReference>
<name>A0A1G8ZTN7_9BACI</name>
<dbReference type="RefSeq" id="WP_093214035.1">
    <property type="nucleotide sequence ID" value="NZ_FNFL01000003.1"/>
</dbReference>
<feature type="domain" description="Glutamine amidotransferase" evidence="2">
    <location>
        <begin position="3"/>
        <end position="186"/>
    </location>
</feature>
<sequence length="199" mass="21814">MILLIDNYDSFTYNLYQYISVLEKEVRVFRNDALTLEEVEALSPEAIVLSPGPGTPEKAGICIEVVKRFAGSIPILGICLGHQAIGSAFGGKVIHASNVMHGKTSMVTHQRSGLFADLPQPAEVMRYHSLAIENTSVPACLEVTATADDDGEIMALKHQTLPVYGMQFHPESIGTKTGKAMLRNFLSMIKEDEYETVSR</sequence>
<dbReference type="PANTHER" id="PTHR43418">
    <property type="entry name" value="MULTIFUNCTIONAL TRYPTOPHAN BIOSYNTHESIS PROTEIN-RELATED"/>
    <property type="match status" value="1"/>
</dbReference>
<dbReference type="InterPro" id="IPR006221">
    <property type="entry name" value="TrpG/PapA_dom"/>
</dbReference>
<dbReference type="PANTHER" id="PTHR43418:SF4">
    <property type="entry name" value="MULTIFUNCTIONAL TRYPTOPHAN BIOSYNTHESIS PROTEIN"/>
    <property type="match status" value="1"/>
</dbReference>
<dbReference type="PROSITE" id="PS51273">
    <property type="entry name" value="GATASE_TYPE_1"/>
    <property type="match status" value="1"/>
</dbReference>
<dbReference type="EMBL" id="FNFL01000003">
    <property type="protein sequence ID" value="SDK18371.1"/>
    <property type="molecule type" value="Genomic_DNA"/>
</dbReference>
<protein>
    <submittedName>
        <fullName evidence="3">Anthranilate synthase component 2</fullName>
    </submittedName>
</protein>
<dbReference type="GO" id="GO:0005829">
    <property type="term" value="C:cytosol"/>
    <property type="evidence" value="ECO:0007669"/>
    <property type="project" value="TreeGrafter"/>
</dbReference>
<dbReference type="GO" id="GO:0004049">
    <property type="term" value="F:anthranilate synthase activity"/>
    <property type="evidence" value="ECO:0007669"/>
    <property type="project" value="TreeGrafter"/>
</dbReference>
<organism evidence="3 4">
    <name type="scientific">Sediminibacillus albus</name>
    <dbReference type="NCBI Taxonomy" id="407036"/>
    <lineage>
        <taxon>Bacteria</taxon>
        <taxon>Bacillati</taxon>
        <taxon>Bacillota</taxon>
        <taxon>Bacilli</taxon>
        <taxon>Bacillales</taxon>
        <taxon>Bacillaceae</taxon>
        <taxon>Sediminibacillus</taxon>
    </lineage>
</organism>
<dbReference type="GO" id="GO:0000162">
    <property type="term" value="P:L-tryptophan biosynthetic process"/>
    <property type="evidence" value="ECO:0007669"/>
    <property type="project" value="TreeGrafter"/>
</dbReference>
<dbReference type="STRING" id="407036.SAMN05216243_2216"/>